<gene>
    <name evidence="2" type="ORF">H9660_05725</name>
</gene>
<evidence type="ECO:0000313" key="2">
    <source>
        <dbReference type="EMBL" id="MBD7914639.1"/>
    </source>
</evidence>
<reference evidence="2 3" key="1">
    <citation type="submission" date="2020-08" db="EMBL/GenBank/DDBJ databases">
        <title>A Genomic Blueprint of the Chicken Gut Microbiome.</title>
        <authorList>
            <person name="Gilroy R."/>
            <person name="Ravi A."/>
            <person name="Getino M."/>
            <person name="Pursley I."/>
            <person name="Horton D.L."/>
            <person name="Alikhan N.-F."/>
            <person name="Baker D."/>
            <person name="Gharbi K."/>
            <person name="Hall N."/>
            <person name="Watson M."/>
            <person name="Adriaenssens E.M."/>
            <person name="Foster-Nyarko E."/>
            <person name="Jarju S."/>
            <person name="Secka A."/>
            <person name="Antonio M."/>
            <person name="Oren A."/>
            <person name="Chaudhuri R."/>
            <person name="La Ragione R.M."/>
            <person name="Hildebrand F."/>
            <person name="Pallen M.J."/>
        </authorList>
    </citation>
    <scope>NUCLEOTIDE SEQUENCE [LARGE SCALE GENOMIC DNA]</scope>
    <source>
        <strain evidence="2 3">Sa3CUN1</strain>
    </source>
</reference>
<evidence type="ECO:0000313" key="3">
    <source>
        <dbReference type="Proteomes" id="UP000640335"/>
    </source>
</evidence>
<accession>A0ABR8Q2L4</accession>
<feature type="transmembrane region" description="Helical" evidence="1">
    <location>
        <begin position="73"/>
        <end position="96"/>
    </location>
</feature>
<keyword evidence="1" id="KW-0812">Transmembrane</keyword>
<dbReference type="Proteomes" id="UP000640335">
    <property type="component" value="Unassembled WGS sequence"/>
</dbReference>
<dbReference type="EMBL" id="JACSQZ010000014">
    <property type="protein sequence ID" value="MBD7914639.1"/>
    <property type="molecule type" value="Genomic_DNA"/>
</dbReference>
<organism evidence="2 3">
    <name type="scientific">Clostridium gallinarum</name>
    <dbReference type="NCBI Taxonomy" id="2762246"/>
    <lineage>
        <taxon>Bacteria</taxon>
        <taxon>Bacillati</taxon>
        <taxon>Bacillota</taxon>
        <taxon>Clostridia</taxon>
        <taxon>Eubacteriales</taxon>
        <taxon>Clostridiaceae</taxon>
        <taxon>Clostridium</taxon>
    </lineage>
</organism>
<feature type="transmembrane region" description="Helical" evidence="1">
    <location>
        <begin position="42"/>
        <end position="61"/>
    </location>
</feature>
<proteinExistence type="predicted"/>
<evidence type="ECO:0000256" key="1">
    <source>
        <dbReference type="SAM" id="Phobius"/>
    </source>
</evidence>
<keyword evidence="1" id="KW-0472">Membrane</keyword>
<comment type="caution">
    <text evidence="2">The sequence shown here is derived from an EMBL/GenBank/DDBJ whole genome shotgun (WGS) entry which is preliminary data.</text>
</comment>
<feature type="transmembrane region" description="Helical" evidence="1">
    <location>
        <begin position="12"/>
        <end position="30"/>
    </location>
</feature>
<protein>
    <submittedName>
        <fullName evidence="2">Uncharacterized protein</fullName>
    </submittedName>
</protein>
<sequence length="98" mass="11327">MEQKSYKNLGKFLLAFSIISSAIVIFLSFRNGNFISNLSNGSFFRTILFSITCILLILGGIHMKNRYPEYYKYQIISAIILLSISLIFYIIPRIIYLT</sequence>
<keyword evidence="3" id="KW-1185">Reference proteome</keyword>
<keyword evidence="1" id="KW-1133">Transmembrane helix</keyword>
<name>A0ABR8Q2L4_9CLOT</name>
<dbReference type="RefSeq" id="WP_191749405.1">
    <property type="nucleotide sequence ID" value="NZ_JACSQZ010000014.1"/>
</dbReference>